<name>A0A1A9AWM8_PLESH</name>
<evidence type="ECO:0000313" key="1">
    <source>
        <dbReference type="EMBL" id="MBO1108317.1"/>
    </source>
</evidence>
<dbReference type="GeneID" id="69706017"/>
<comment type="caution">
    <text evidence="1">The sequence shown here is derived from an EMBL/GenBank/DDBJ whole genome shotgun (WGS) entry which is preliminary data.</text>
</comment>
<dbReference type="GO" id="GO:0019867">
    <property type="term" value="C:outer membrane"/>
    <property type="evidence" value="ECO:0007669"/>
    <property type="project" value="InterPro"/>
</dbReference>
<organism evidence="1 2">
    <name type="scientific">Plesiomonas shigelloides</name>
    <name type="common">Aeromonas shigelloides</name>
    <dbReference type="NCBI Taxonomy" id="703"/>
    <lineage>
        <taxon>Bacteria</taxon>
        <taxon>Pseudomonadati</taxon>
        <taxon>Pseudomonadota</taxon>
        <taxon>Gammaproteobacteria</taxon>
        <taxon>Enterobacterales</taxon>
        <taxon>Enterobacteriaceae</taxon>
        <taxon>Plesiomonas</taxon>
    </lineage>
</organism>
<dbReference type="EMBL" id="JAFNAA010000008">
    <property type="protein sequence ID" value="MBO1108317.1"/>
    <property type="molecule type" value="Genomic_DNA"/>
</dbReference>
<reference evidence="1" key="1">
    <citation type="submission" date="2021-03" db="EMBL/GenBank/DDBJ databases">
        <title>Plesiomonas shigelloides zfcc0051, isolated from zebrafish feces.</title>
        <authorList>
            <person name="Vanderhoek Z."/>
            <person name="Gaulke C."/>
        </authorList>
    </citation>
    <scope>NUCLEOTIDE SEQUENCE</scope>
    <source>
        <strain evidence="1">Zfcc0051</strain>
    </source>
</reference>
<gene>
    <name evidence="1" type="ORF">J2R62_08795</name>
</gene>
<dbReference type="PROSITE" id="PS51257">
    <property type="entry name" value="PROKAR_LIPOPROTEIN"/>
    <property type="match status" value="1"/>
</dbReference>
<protein>
    <submittedName>
        <fullName evidence="1">Glycine zipper 2TM domain-containing protein</fullName>
    </submittedName>
</protein>
<evidence type="ECO:0000313" key="2">
    <source>
        <dbReference type="Proteomes" id="UP000664658"/>
    </source>
</evidence>
<sequence>MKKITLPVLALSAVMLVAGCANGHMTKRERDTTIGAAAGAVVGHVLSDGSALGTVGGAVVGGMVGHASSR</sequence>
<dbReference type="AlphaFoldDB" id="A0A1A9AWM8"/>
<dbReference type="KEGG" id="pshi:SAMEA2665130_1159"/>
<dbReference type="Pfam" id="PF05433">
    <property type="entry name" value="Rick_17kDa_Anti"/>
    <property type="match status" value="1"/>
</dbReference>
<proteinExistence type="predicted"/>
<dbReference type="Proteomes" id="UP000664658">
    <property type="component" value="Unassembled WGS sequence"/>
</dbReference>
<accession>A0A1A9AWM8</accession>
<dbReference type="RefSeq" id="WP_010861901.1">
    <property type="nucleotide sequence ID" value="NZ_CP027852.1"/>
</dbReference>
<dbReference type="InterPro" id="IPR008816">
    <property type="entry name" value="Gly_zipper_2TM_dom"/>
</dbReference>